<proteinExistence type="predicted"/>
<feature type="compositionally biased region" description="Gly residues" evidence="1">
    <location>
        <begin position="145"/>
        <end position="156"/>
    </location>
</feature>
<comment type="caution">
    <text evidence="2">The sequence shown here is derived from an EMBL/GenBank/DDBJ whole genome shotgun (WGS) entry which is preliminary data.</text>
</comment>
<reference evidence="2 3" key="1">
    <citation type="submission" date="2023-01" db="EMBL/GenBank/DDBJ databases">
        <title>Analysis of 21 Apiospora genomes using comparative genomics revels a genus with tremendous synthesis potential of carbohydrate active enzymes and secondary metabolites.</title>
        <authorList>
            <person name="Sorensen T."/>
        </authorList>
    </citation>
    <scope>NUCLEOTIDE SEQUENCE [LARGE SCALE GENOMIC DNA]</scope>
    <source>
        <strain evidence="2 3">CBS 20057</strain>
    </source>
</reference>
<sequence>MPDRALCIDHGVDIPERRLDETISSLLSGIVAVSSVLPLLACQHHTRFSSSQEVDPATRAVGATREFLVSEPSIRSRQVFRLRSDALLNLLAARNYVIFDGADDARGTGTPDHAGDEVLYARLQATAPAVTQECEGGFERPPGGQRVGDGMDGTQR</sequence>
<evidence type="ECO:0000313" key="2">
    <source>
        <dbReference type="EMBL" id="KAK8033800.1"/>
    </source>
</evidence>
<accession>A0ABR1SJ96</accession>
<dbReference type="EMBL" id="JAQQWI010000006">
    <property type="protein sequence ID" value="KAK8033800.1"/>
    <property type="molecule type" value="Genomic_DNA"/>
</dbReference>
<organism evidence="2 3">
    <name type="scientific">Apiospora marii</name>
    <dbReference type="NCBI Taxonomy" id="335849"/>
    <lineage>
        <taxon>Eukaryota</taxon>
        <taxon>Fungi</taxon>
        <taxon>Dikarya</taxon>
        <taxon>Ascomycota</taxon>
        <taxon>Pezizomycotina</taxon>
        <taxon>Sordariomycetes</taxon>
        <taxon>Xylariomycetidae</taxon>
        <taxon>Amphisphaeriales</taxon>
        <taxon>Apiosporaceae</taxon>
        <taxon>Apiospora</taxon>
    </lineage>
</organism>
<feature type="region of interest" description="Disordered" evidence="1">
    <location>
        <begin position="133"/>
        <end position="156"/>
    </location>
</feature>
<name>A0ABR1SJ96_9PEZI</name>
<protein>
    <submittedName>
        <fullName evidence="2">Uncharacterized protein</fullName>
    </submittedName>
</protein>
<keyword evidence="3" id="KW-1185">Reference proteome</keyword>
<evidence type="ECO:0000313" key="3">
    <source>
        <dbReference type="Proteomes" id="UP001396898"/>
    </source>
</evidence>
<evidence type="ECO:0000256" key="1">
    <source>
        <dbReference type="SAM" id="MobiDB-lite"/>
    </source>
</evidence>
<gene>
    <name evidence="2" type="ORF">PG991_003198</name>
</gene>
<dbReference type="Proteomes" id="UP001396898">
    <property type="component" value="Unassembled WGS sequence"/>
</dbReference>